<comment type="caution">
    <text evidence="2">The sequence shown here is derived from an EMBL/GenBank/DDBJ whole genome shotgun (WGS) entry which is preliminary data.</text>
</comment>
<keyword evidence="3" id="KW-1185">Reference proteome</keyword>
<gene>
    <name evidence="2" type="ORF">VP01_3753g1</name>
</gene>
<feature type="compositionally biased region" description="Polar residues" evidence="1">
    <location>
        <begin position="38"/>
        <end position="50"/>
    </location>
</feature>
<protein>
    <submittedName>
        <fullName evidence="2">Uncharacterized protein</fullName>
    </submittedName>
</protein>
<proteinExistence type="predicted"/>
<dbReference type="VEuPathDB" id="FungiDB:VP01_3753g1"/>
<dbReference type="AlphaFoldDB" id="A0A0L6UVR4"/>
<dbReference type="Proteomes" id="UP000037035">
    <property type="component" value="Unassembled WGS sequence"/>
</dbReference>
<name>A0A0L6UVR4_9BASI</name>
<evidence type="ECO:0000313" key="2">
    <source>
        <dbReference type="EMBL" id="KNZ51945.1"/>
    </source>
</evidence>
<accession>A0A0L6UVR4</accession>
<sequence>MCFLQPVIRTLAQYFIRRLDDFMKKSTKKKSQKRHRIQTSSKNHSPPINLFPTTPTGLPIDFYDPELFNNLLPAQKLNVANHESVSFIPPPHLSISAKSANKEHLSGRKFNEKMTRERKIPQAMIWMMKITEEVRLSMKGRGKGRPGSLLTKSNMRICIKPSSWNKPTPTVCTRVGSHIVSGMPGNTQALHYGNSVGCLLNGKFF</sequence>
<feature type="compositionally biased region" description="Basic residues" evidence="1">
    <location>
        <begin position="25"/>
        <end position="37"/>
    </location>
</feature>
<dbReference type="EMBL" id="LAVV01008783">
    <property type="protein sequence ID" value="KNZ51945.1"/>
    <property type="molecule type" value="Genomic_DNA"/>
</dbReference>
<evidence type="ECO:0000313" key="3">
    <source>
        <dbReference type="Proteomes" id="UP000037035"/>
    </source>
</evidence>
<feature type="region of interest" description="Disordered" evidence="1">
    <location>
        <begin position="25"/>
        <end position="50"/>
    </location>
</feature>
<organism evidence="2 3">
    <name type="scientific">Puccinia sorghi</name>
    <dbReference type="NCBI Taxonomy" id="27349"/>
    <lineage>
        <taxon>Eukaryota</taxon>
        <taxon>Fungi</taxon>
        <taxon>Dikarya</taxon>
        <taxon>Basidiomycota</taxon>
        <taxon>Pucciniomycotina</taxon>
        <taxon>Pucciniomycetes</taxon>
        <taxon>Pucciniales</taxon>
        <taxon>Pucciniaceae</taxon>
        <taxon>Puccinia</taxon>
    </lineage>
</organism>
<reference evidence="2 3" key="1">
    <citation type="submission" date="2015-08" db="EMBL/GenBank/DDBJ databases">
        <title>Next Generation Sequencing and Analysis of the Genome of Puccinia sorghi L Schw, the Causal Agent of Maize Common Rust.</title>
        <authorList>
            <person name="Rochi L."/>
            <person name="Burguener G."/>
            <person name="Darino M."/>
            <person name="Turjanski A."/>
            <person name="Kreff E."/>
            <person name="Dieguez M.J."/>
            <person name="Sacco F."/>
        </authorList>
    </citation>
    <scope>NUCLEOTIDE SEQUENCE [LARGE SCALE GENOMIC DNA]</scope>
    <source>
        <strain evidence="2 3">RO10H11247</strain>
    </source>
</reference>
<evidence type="ECO:0000256" key="1">
    <source>
        <dbReference type="SAM" id="MobiDB-lite"/>
    </source>
</evidence>